<dbReference type="InterPro" id="IPR010730">
    <property type="entry name" value="HET"/>
</dbReference>
<reference evidence="3" key="1">
    <citation type="submission" date="2016-02" db="EMBL/GenBank/DDBJ databases">
        <title>Draft genome sequence of Microdochium bolleyi, a fungal endophyte of beachgrass.</title>
        <authorList>
            <consortium name="DOE Joint Genome Institute"/>
            <person name="David A.S."/>
            <person name="May G."/>
            <person name="Haridas S."/>
            <person name="Lim J."/>
            <person name="Wang M."/>
            <person name="Labutti K."/>
            <person name="Lipzen A."/>
            <person name="Barry K."/>
            <person name="Grigoriev I.V."/>
        </authorList>
    </citation>
    <scope>NUCLEOTIDE SEQUENCE [LARGE SCALE GENOMIC DNA]</scope>
    <source>
        <strain evidence="3">J235TASD1</strain>
    </source>
</reference>
<feature type="non-terminal residue" evidence="2">
    <location>
        <position position="250"/>
    </location>
</feature>
<organism evidence="2 3">
    <name type="scientific">Microdochium bolleyi</name>
    <dbReference type="NCBI Taxonomy" id="196109"/>
    <lineage>
        <taxon>Eukaryota</taxon>
        <taxon>Fungi</taxon>
        <taxon>Dikarya</taxon>
        <taxon>Ascomycota</taxon>
        <taxon>Pezizomycotina</taxon>
        <taxon>Sordariomycetes</taxon>
        <taxon>Xylariomycetidae</taxon>
        <taxon>Xylariales</taxon>
        <taxon>Microdochiaceae</taxon>
        <taxon>Microdochium</taxon>
    </lineage>
</organism>
<dbReference type="PANTHER" id="PTHR10622:SF10">
    <property type="entry name" value="HET DOMAIN-CONTAINING PROTEIN"/>
    <property type="match status" value="1"/>
</dbReference>
<evidence type="ECO:0000259" key="1">
    <source>
        <dbReference type="Pfam" id="PF06985"/>
    </source>
</evidence>
<proteinExistence type="predicted"/>
<sequence>MRLINTKTYQLKDFLDESIPPYAVLSHTWGEDELVYKDLIKGPEAREAPGFAKIEGCCKVAQQFRLDWAWIDTICIDKSSSAELSEAINSMFAWYQGAQVCFAFLSDIQWTRVFQDSYRKDVLQALGRSRWFTRGWTLQELLAPSEVVFLDRTWTKIGTKEGFSDVLESLTSIRRVFLVFPKRVEDASVAERLSWASHRQTSRKEDMAYCLLGLLGINMPLLYGEGHRAFLRLQHEIIRSTYDHTLLAWG</sequence>
<evidence type="ECO:0000313" key="3">
    <source>
        <dbReference type="Proteomes" id="UP000070501"/>
    </source>
</evidence>
<evidence type="ECO:0000313" key="2">
    <source>
        <dbReference type="EMBL" id="KXJ89450.1"/>
    </source>
</evidence>
<protein>
    <submittedName>
        <fullName evidence="2">Heterokaryon incompatibility protein-domain-containing protein</fullName>
    </submittedName>
</protein>
<dbReference type="EMBL" id="KQ964255">
    <property type="protein sequence ID" value="KXJ89450.1"/>
    <property type="molecule type" value="Genomic_DNA"/>
</dbReference>
<dbReference type="Pfam" id="PF06985">
    <property type="entry name" value="HET"/>
    <property type="match status" value="1"/>
</dbReference>
<dbReference type="STRING" id="196109.A0A136IWR2"/>
<name>A0A136IWR2_9PEZI</name>
<feature type="domain" description="Heterokaryon incompatibility" evidence="1">
    <location>
        <begin position="22"/>
        <end position="110"/>
    </location>
</feature>
<dbReference type="AlphaFoldDB" id="A0A136IWR2"/>
<dbReference type="Proteomes" id="UP000070501">
    <property type="component" value="Unassembled WGS sequence"/>
</dbReference>
<dbReference type="OrthoDB" id="194358at2759"/>
<accession>A0A136IWR2</accession>
<gene>
    <name evidence="2" type="ORF">Micbo1qcDRAFT_102648</name>
</gene>
<keyword evidence="3" id="KW-1185">Reference proteome</keyword>
<dbReference type="InParanoid" id="A0A136IWR2"/>
<dbReference type="PANTHER" id="PTHR10622">
    <property type="entry name" value="HET DOMAIN-CONTAINING PROTEIN"/>
    <property type="match status" value="1"/>
</dbReference>